<proteinExistence type="inferred from homology"/>
<dbReference type="GO" id="GO:0102522">
    <property type="term" value="F:tRNA 4-demethylwyosine alpha-amino-alpha-carboxypropyltransferase activity"/>
    <property type="evidence" value="ECO:0007669"/>
    <property type="project" value="UniProtKB-EC"/>
</dbReference>
<dbReference type="PANTHER" id="PTHR23245">
    <property type="entry name" value="TRNA METHYLTRANSFERASE"/>
    <property type="match status" value="1"/>
</dbReference>
<dbReference type="GO" id="GO:0008175">
    <property type="term" value="F:tRNA methyltransferase activity"/>
    <property type="evidence" value="ECO:0007669"/>
    <property type="project" value="TreeGrafter"/>
</dbReference>
<reference evidence="5" key="1">
    <citation type="submission" date="2015-01" db="EMBL/GenBank/DDBJ databases">
        <title>The Genome Sequence of Cladophialophora bantiana CBS 173.52.</title>
        <authorList>
            <consortium name="The Broad Institute Genomics Platform"/>
            <person name="Cuomo C."/>
            <person name="de Hoog S."/>
            <person name="Gorbushina A."/>
            <person name="Stielow B."/>
            <person name="Teixiera M."/>
            <person name="Abouelleil A."/>
            <person name="Chapman S.B."/>
            <person name="Priest M."/>
            <person name="Young S.K."/>
            <person name="Wortman J."/>
            <person name="Nusbaum C."/>
            <person name="Birren B."/>
        </authorList>
    </citation>
    <scope>NUCLEOTIDE SEQUENCE [LARGE SCALE GENOMIC DNA]</scope>
    <source>
        <strain evidence="5">CBS 173.52</strain>
    </source>
</reference>
<sequence length="495" mass="55112">MATETTRPQRQGRHRHSRDEALPKPKKEKPPNNPLVRSVSEFCRELQERHSANEETTLMSPATSDMPKRYSLYPPLLLLPANFTTQNPQWTAFYHALGESDKRELFRVIAEKGFKGMAVSRIAINAPIAAEIEEQGGDDGLVGGDGCGGGGAGDVNRVEEDSMEQNDASTTKEQNVLRCPSGLLPVYGDWGPMPDHDHRQQRHRGRILHPTVQDFDEAFWTSTCQLQGIAQCWAPLYTMFSRGNISEKARILGLQSHFPGLAESELNQPVGDVDVVDFYIGIGYFAFCYLSRGVRRVYGWDINPWSIEGLRRGCERNGWRCLVVRVGEAGSLQGSGSVRDLVEGLARDDHADDREAAVRCVAFLGDNKWAGKVLKEMQHECARIDNNEGRIGSRFNVRHANLGLLPSSRASWQDAVQAITGLSEGGTGGWLHVHENVDVREINARELDIVREIDGLVKREPRCPRAVTCPHVEQVKTYAPGVMHCVFDVEIKPNG</sequence>
<dbReference type="GeneID" id="27694340"/>
<dbReference type="InterPro" id="IPR029063">
    <property type="entry name" value="SAM-dependent_MTases_sf"/>
</dbReference>
<dbReference type="HOGENOM" id="CLU_023588_0_0_1"/>
<dbReference type="PANTHER" id="PTHR23245:SF25">
    <property type="entry name" value="TRNA WYBUTOSINE-SYNTHESIZING PROTEIN 2 HOMOLOG"/>
    <property type="match status" value="1"/>
</dbReference>
<dbReference type="GO" id="GO:0008757">
    <property type="term" value="F:S-adenosylmethionine-dependent methyltransferase activity"/>
    <property type="evidence" value="ECO:0007669"/>
    <property type="project" value="InterPro"/>
</dbReference>
<keyword evidence="2" id="KW-0949">S-adenosyl-L-methionine</keyword>
<evidence type="ECO:0000313" key="5">
    <source>
        <dbReference type="EMBL" id="KIW97828.1"/>
    </source>
</evidence>
<dbReference type="Proteomes" id="UP000053789">
    <property type="component" value="Unassembled WGS sequence"/>
</dbReference>
<dbReference type="VEuPathDB" id="FungiDB:Z519_01412"/>
<dbReference type="RefSeq" id="XP_016624497.1">
    <property type="nucleotide sequence ID" value="XM_016759169.1"/>
</dbReference>
<dbReference type="PROSITE" id="PS51684">
    <property type="entry name" value="SAM_MT_TRM5_TYW2"/>
    <property type="match status" value="1"/>
</dbReference>
<comment type="catalytic activity">
    <reaction evidence="1">
        <text>4-demethylwyosine(37) in tRNA(Phe) + S-adenosyl-L-methionine = 4-demethyl-7-[(3S)-3-amino-3-carboxypropyl]wyosine(37) in tRNA(Phe) + S-methyl-5'-thioadenosine + H(+)</text>
        <dbReference type="Rhea" id="RHEA:36355"/>
        <dbReference type="Rhea" id="RHEA-COMP:10164"/>
        <dbReference type="Rhea" id="RHEA-COMP:10378"/>
        <dbReference type="ChEBI" id="CHEBI:15378"/>
        <dbReference type="ChEBI" id="CHEBI:17509"/>
        <dbReference type="ChEBI" id="CHEBI:59789"/>
        <dbReference type="ChEBI" id="CHEBI:64315"/>
        <dbReference type="ChEBI" id="CHEBI:73550"/>
        <dbReference type="EC" id="2.5.1.114"/>
    </reaction>
</comment>
<evidence type="ECO:0000256" key="2">
    <source>
        <dbReference type="PIRNR" id="PIRNR038972"/>
    </source>
</evidence>
<dbReference type="EMBL" id="KN846981">
    <property type="protein sequence ID" value="KIW97828.1"/>
    <property type="molecule type" value="Genomic_DNA"/>
</dbReference>
<dbReference type="OrthoDB" id="2387925at2759"/>
<accession>A0A0D2HWS5</accession>
<gene>
    <name evidence="5" type="ORF">Z519_01412</name>
</gene>
<dbReference type="PIRSF" id="PIRSF038972">
    <property type="entry name" value="Trm12"/>
    <property type="match status" value="1"/>
</dbReference>
<dbReference type="GO" id="GO:0005737">
    <property type="term" value="C:cytoplasm"/>
    <property type="evidence" value="ECO:0007669"/>
    <property type="project" value="UniProtKB-SubCell"/>
</dbReference>
<evidence type="ECO:0000256" key="3">
    <source>
        <dbReference type="SAM" id="MobiDB-lite"/>
    </source>
</evidence>
<dbReference type="UniPathway" id="UPA00375"/>
<organism evidence="5 6">
    <name type="scientific">Cladophialophora bantiana (strain ATCC 10958 / CBS 173.52 / CDC B-1940 / NIH 8579)</name>
    <name type="common">Xylohypha bantiana</name>
    <dbReference type="NCBI Taxonomy" id="1442370"/>
    <lineage>
        <taxon>Eukaryota</taxon>
        <taxon>Fungi</taxon>
        <taxon>Dikarya</taxon>
        <taxon>Ascomycota</taxon>
        <taxon>Pezizomycotina</taxon>
        <taxon>Eurotiomycetes</taxon>
        <taxon>Chaetothyriomycetidae</taxon>
        <taxon>Chaetothyriales</taxon>
        <taxon>Herpotrichiellaceae</taxon>
        <taxon>Cladophialophora</taxon>
    </lineage>
</organism>
<protein>
    <recommendedName>
        <fullName evidence="2">tRNA wybutosine-synthesizing protein 2</fullName>
        <shortName evidence="2">tRNA-yW-synthesizing protein 2</shortName>
    </recommendedName>
    <alternativeName>
        <fullName evidence="2">tRNA(Phe) (4-demethylwyosine(37)-C(7)) aminocarboxypropyltransferase</fullName>
    </alternativeName>
</protein>
<keyword evidence="6" id="KW-1185">Reference proteome</keyword>
<evidence type="ECO:0000256" key="1">
    <source>
        <dbReference type="ARBA" id="ARBA00049400"/>
    </source>
</evidence>
<dbReference type="GO" id="GO:0031591">
    <property type="term" value="P:wybutosine biosynthetic process"/>
    <property type="evidence" value="ECO:0007669"/>
    <property type="project" value="InterPro"/>
</dbReference>
<dbReference type="InterPro" id="IPR026274">
    <property type="entry name" value="tRNA_wybutosine_synth_prot_2"/>
</dbReference>
<evidence type="ECO:0000313" key="6">
    <source>
        <dbReference type="Proteomes" id="UP000053789"/>
    </source>
</evidence>
<keyword evidence="2" id="KW-0963">Cytoplasm</keyword>
<comment type="function">
    <text evidence="2">S-adenosyl-L-methionine-dependent transferase that acts as a component of the wybutosine biosynthesis pathway. Wybutosine is a hyper modified guanosine with a tricyclic base found at the 3'-position adjacent to the anticodon of eukaryotic phenylalanine tRNA. Catalyzes the transfer of the alpha-amino-alpha-carboxypropyl (acp) group from S-adenosyl-L-methionine to the C-7 position of 4-demethylwyosine (imG-14) to produce wybutosine-86.</text>
</comment>
<dbReference type="InterPro" id="IPR030382">
    <property type="entry name" value="MeTrfase_TRM5/TYW2"/>
</dbReference>
<keyword evidence="2" id="KW-0819">tRNA processing</keyword>
<dbReference type="AlphaFoldDB" id="A0A0D2HWS5"/>
<feature type="domain" description="SAM-dependent methyltransferase TRM5/TYW2-type" evidence="4">
    <location>
        <begin position="228"/>
        <end position="493"/>
    </location>
</feature>
<comment type="subcellular location">
    <subcellularLocation>
        <location evidence="2">Cytoplasm</location>
    </subcellularLocation>
</comment>
<comment type="pathway">
    <text evidence="2">tRNA modification; wybutosine-tRNA(Phe) biosynthesis.</text>
</comment>
<keyword evidence="2" id="KW-0808">Transferase</keyword>
<name>A0A0D2HWS5_CLAB1</name>
<evidence type="ECO:0000259" key="4">
    <source>
        <dbReference type="PROSITE" id="PS51684"/>
    </source>
</evidence>
<feature type="region of interest" description="Disordered" evidence="3">
    <location>
        <begin position="1"/>
        <end position="37"/>
    </location>
</feature>
<comment type="similarity">
    <text evidence="2">Belongs to the class I-like SAM-binding methyltransferase superfamily. TRM5/TYW2 family.</text>
</comment>
<dbReference type="Gene3D" id="3.40.50.150">
    <property type="entry name" value="Vaccinia Virus protein VP39"/>
    <property type="match status" value="1"/>
</dbReference>
<dbReference type="GO" id="GO:0030488">
    <property type="term" value="P:tRNA methylation"/>
    <property type="evidence" value="ECO:0007669"/>
    <property type="project" value="TreeGrafter"/>
</dbReference>
<feature type="compositionally biased region" description="Basic and acidic residues" evidence="3">
    <location>
        <begin position="17"/>
        <end position="30"/>
    </location>
</feature>
<dbReference type="SUPFAM" id="SSF53335">
    <property type="entry name" value="S-adenosyl-L-methionine-dependent methyltransferases"/>
    <property type="match status" value="1"/>
</dbReference>